<accession>A0AAV2NVJ6</accession>
<protein>
    <submittedName>
        <fullName evidence="2">Uncharacterized protein</fullName>
    </submittedName>
</protein>
<reference evidence="2" key="1">
    <citation type="submission" date="2024-04" db="EMBL/GenBank/DDBJ databases">
        <authorList>
            <consortium name="Molecular Ecology Group"/>
        </authorList>
    </citation>
    <scope>NUCLEOTIDE SEQUENCE</scope>
</reference>
<keyword evidence="3" id="KW-1185">Reference proteome</keyword>
<name>A0AAV2NVJ6_9HYME</name>
<dbReference type="EMBL" id="OZ034827">
    <property type="protein sequence ID" value="CAL1683674.1"/>
    <property type="molecule type" value="Genomic_DNA"/>
</dbReference>
<evidence type="ECO:0000256" key="1">
    <source>
        <dbReference type="SAM" id="MobiDB-lite"/>
    </source>
</evidence>
<feature type="region of interest" description="Disordered" evidence="1">
    <location>
        <begin position="1"/>
        <end position="23"/>
    </location>
</feature>
<evidence type="ECO:0000313" key="3">
    <source>
        <dbReference type="Proteomes" id="UP001497644"/>
    </source>
</evidence>
<dbReference type="Proteomes" id="UP001497644">
    <property type="component" value="Chromosome 4"/>
</dbReference>
<proteinExistence type="predicted"/>
<sequence>MDLRRDVLKRPQRNVSESASAKYERENKEWNDEIVGAYLARYAGYVNVIIPQILKGELSHARAEKKGRD</sequence>
<gene>
    <name evidence="2" type="ORF">LPLAT_LOCUS9357</name>
</gene>
<dbReference type="AlphaFoldDB" id="A0AAV2NVJ6"/>
<organism evidence="2 3">
    <name type="scientific">Lasius platythorax</name>
    <dbReference type="NCBI Taxonomy" id="488582"/>
    <lineage>
        <taxon>Eukaryota</taxon>
        <taxon>Metazoa</taxon>
        <taxon>Ecdysozoa</taxon>
        <taxon>Arthropoda</taxon>
        <taxon>Hexapoda</taxon>
        <taxon>Insecta</taxon>
        <taxon>Pterygota</taxon>
        <taxon>Neoptera</taxon>
        <taxon>Endopterygota</taxon>
        <taxon>Hymenoptera</taxon>
        <taxon>Apocrita</taxon>
        <taxon>Aculeata</taxon>
        <taxon>Formicoidea</taxon>
        <taxon>Formicidae</taxon>
        <taxon>Formicinae</taxon>
        <taxon>Lasius</taxon>
        <taxon>Lasius</taxon>
    </lineage>
</organism>
<evidence type="ECO:0000313" key="2">
    <source>
        <dbReference type="EMBL" id="CAL1683674.1"/>
    </source>
</evidence>